<keyword evidence="2" id="KW-0805">Transcription regulation</keyword>
<keyword evidence="3" id="KW-0804">Transcription</keyword>
<dbReference type="PANTHER" id="PTHR19304">
    <property type="entry name" value="CYCLIC-AMP RESPONSE ELEMENT BINDING PROTEIN"/>
    <property type="match status" value="1"/>
</dbReference>
<feature type="region of interest" description="Disordered" evidence="5">
    <location>
        <begin position="128"/>
        <end position="178"/>
    </location>
</feature>
<dbReference type="Pfam" id="PF00170">
    <property type="entry name" value="bZIP_1"/>
    <property type="match status" value="1"/>
</dbReference>
<dbReference type="CDD" id="cd14687">
    <property type="entry name" value="bZIP_ATF2"/>
    <property type="match status" value="1"/>
</dbReference>
<dbReference type="Proteomes" id="UP000801428">
    <property type="component" value="Unassembled WGS sequence"/>
</dbReference>
<feature type="compositionally biased region" description="Low complexity" evidence="5">
    <location>
        <begin position="282"/>
        <end position="296"/>
    </location>
</feature>
<dbReference type="SMART" id="SM00338">
    <property type="entry name" value="BRLZ"/>
    <property type="match status" value="1"/>
</dbReference>
<feature type="region of interest" description="Disordered" evidence="5">
    <location>
        <begin position="269"/>
        <end position="303"/>
    </location>
</feature>
<evidence type="ECO:0000313" key="8">
    <source>
        <dbReference type="Proteomes" id="UP000801428"/>
    </source>
</evidence>
<evidence type="ECO:0000256" key="1">
    <source>
        <dbReference type="ARBA" id="ARBA00004123"/>
    </source>
</evidence>
<evidence type="ECO:0000256" key="3">
    <source>
        <dbReference type="ARBA" id="ARBA00023163"/>
    </source>
</evidence>
<evidence type="ECO:0000313" key="7">
    <source>
        <dbReference type="EMBL" id="KAF3001788.1"/>
    </source>
</evidence>
<comment type="caution">
    <text evidence="7">The sequence shown here is derived from an EMBL/GenBank/DDBJ whole genome shotgun (WGS) entry which is preliminary data.</text>
</comment>
<sequence length="334" mass="36832">MELVAQRHLEWTEQTPSAPKSHSPIHWHDDWNPFRSATEEALDLFPHSLSNSSLGMAEHFSHNEQNPPSKKLRGHFVRDTSVPVEHLLHEALWPESRLEGSQQSPDGFGQGHRPSLLRQELLKPMLADSQTDAEAPHSTAEANSSRSQPPVAPGTGKRKRGRPRLHPSPSDANGADVSYEDISESRIVQLEKNRLAAEKCRQKRKVYTAGLSAEVSILSTKNESLKAEEVALREELLSLKNEILGHARCGSSIIDGYIAKSAGSQLTAEKRNKALPRRDSGQECCSSGHSGESSPGDLTSGKDVQSLFLHEHSTLSDSYGVFESFHDLVNAEEH</sequence>
<organism evidence="7 8">
    <name type="scientific">Curvularia kusanoi</name>
    <name type="common">Cochliobolus kusanoi</name>
    <dbReference type="NCBI Taxonomy" id="90978"/>
    <lineage>
        <taxon>Eukaryota</taxon>
        <taxon>Fungi</taxon>
        <taxon>Dikarya</taxon>
        <taxon>Ascomycota</taxon>
        <taxon>Pezizomycotina</taxon>
        <taxon>Dothideomycetes</taxon>
        <taxon>Pleosporomycetidae</taxon>
        <taxon>Pleosporales</taxon>
        <taxon>Pleosporineae</taxon>
        <taxon>Pleosporaceae</taxon>
        <taxon>Curvularia</taxon>
    </lineage>
</organism>
<dbReference type="AlphaFoldDB" id="A0A9P4TDU4"/>
<dbReference type="GO" id="GO:0005634">
    <property type="term" value="C:nucleus"/>
    <property type="evidence" value="ECO:0007669"/>
    <property type="project" value="UniProtKB-SubCell"/>
</dbReference>
<accession>A0A9P4TDU4</accession>
<evidence type="ECO:0000256" key="5">
    <source>
        <dbReference type="SAM" id="MobiDB-lite"/>
    </source>
</evidence>
<evidence type="ECO:0000256" key="2">
    <source>
        <dbReference type="ARBA" id="ARBA00023015"/>
    </source>
</evidence>
<gene>
    <name evidence="7" type="ORF">E8E13_001687</name>
</gene>
<reference evidence="7" key="1">
    <citation type="submission" date="2019-04" db="EMBL/GenBank/DDBJ databases">
        <title>Sequencing of skin fungus with MAO and IRED activity.</title>
        <authorList>
            <person name="Marsaioli A.J."/>
            <person name="Bonatto J.M.C."/>
            <person name="Reis Junior O."/>
        </authorList>
    </citation>
    <scope>NUCLEOTIDE SEQUENCE</scope>
    <source>
        <strain evidence="7">30M1</strain>
    </source>
</reference>
<feature type="compositionally biased region" description="Basic and acidic residues" evidence="5">
    <location>
        <begin position="269"/>
        <end position="281"/>
    </location>
</feature>
<dbReference type="InterPro" id="IPR046347">
    <property type="entry name" value="bZIP_sf"/>
</dbReference>
<feature type="domain" description="BZIP" evidence="6">
    <location>
        <begin position="183"/>
        <end position="246"/>
    </location>
</feature>
<comment type="subcellular location">
    <subcellularLocation>
        <location evidence="1">Nucleus</location>
    </subcellularLocation>
</comment>
<protein>
    <recommendedName>
        <fullName evidence="6">BZIP domain-containing protein</fullName>
    </recommendedName>
</protein>
<dbReference type="GO" id="GO:0003700">
    <property type="term" value="F:DNA-binding transcription factor activity"/>
    <property type="evidence" value="ECO:0007669"/>
    <property type="project" value="InterPro"/>
</dbReference>
<evidence type="ECO:0000256" key="4">
    <source>
        <dbReference type="ARBA" id="ARBA00023242"/>
    </source>
</evidence>
<dbReference type="SUPFAM" id="SSF57959">
    <property type="entry name" value="Leucine zipper domain"/>
    <property type="match status" value="1"/>
</dbReference>
<keyword evidence="4" id="KW-0539">Nucleus</keyword>
<dbReference type="InterPro" id="IPR051027">
    <property type="entry name" value="bZIP_transcription_factors"/>
</dbReference>
<proteinExistence type="predicted"/>
<dbReference type="PROSITE" id="PS50217">
    <property type="entry name" value="BZIP"/>
    <property type="match status" value="1"/>
</dbReference>
<dbReference type="EMBL" id="SWKU01000012">
    <property type="protein sequence ID" value="KAF3001788.1"/>
    <property type="molecule type" value="Genomic_DNA"/>
</dbReference>
<dbReference type="InterPro" id="IPR004827">
    <property type="entry name" value="bZIP"/>
</dbReference>
<name>A0A9P4TDU4_CURKU</name>
<dbReference type="Gene3D" id="1.20.5.170">
    <property type="match status" value="1"/>
</dbReference>
<evidence type="ECO:0000259" key="6">
    <source>
        <dbReference type="PROSITE" id="PS50217"/>
    </source>
</evidence>
<feature type="region of interest" description="Disordered" evidence="5">
    <location>
        <begin position="1"/>
        <end position="25"/>
    </location>
</feature>
<keyword evidence="8" id="KW-1185">Reference proteome</keyword>
<feature type="compositionally biased region" description="Basic and acidic residues" evidence="5">
    <location>
        <begin position="1"/>
        <end position="11"/>
    </location>
</feature>
<dbReference type="OrthoDB" id="3783440at2759"/>
<feature type="compositionally biased region" description="Basic residues" evidence="5">
    <location>
        <begin position="156"/>
        <end position="165"/>
    </location>
</feature>